<dbReference type="RefSeq" id="WP_097374059.1">
    <property type="nucleotide sequence ID" value="NZ_CP021404.1"/>
</dbReference>
<keyword evidence="2" id="KW-0408">Iron</keyword>
<dbReference type="Pfam" id="PF01327">
    <property type="entry name" value="Pep_deformylase"/>
    <property type="match status" value="1"/>
</dbReference>
<organism evidence="3 4">
    <name type="scientific">Pacificitalea manganoxidans</name>
    <dbReference type="NCBI Taxonomy" id="1411902"/>
    <lineage>
        <taxon>Bacteria</taxon>
        <taxon>Pseudomonadati</taxon>
        <taxon>Pseudomonadota</taxon>
        <taxon>Alphaproteobacteria</taxon>
        <taxon>Rhodobacterales</taxon>
        <taxon>Paracoccaceae</taxon>
        <taxon>Pacificitalea</taxon>
    </lineage>
</organism>
<sequence length="164" mass="18136">MAVLPILRWPDPALSTPCPPVAEIDDTLRALIRDMLDTMYDAPGRGLAAPQVGVLTRLFVMDVTWKDGTPTPRVMINPRILWQSEEAGRGEEGCLSIPGVTACVKRPLEARFGWTDPDGVAREETLTGFEARCAQHELDHLDGRVTLDRIGPRARARLQQELAL</sequence>
<evidence type="ECO:0000313" key="4">
    <source>
        <dbReference type="Proteomes" id="UP000219050"/>
    </source>
</evidence>
<dbReference type="OrthoDB" id="9804313at2"/>
<feature type="binding site" evidence="2">
    <location>
        <position position="136"/>
    </location>
    <ligand>
        <name>Fe cation</name>
        <dbReference type="ChEBI" id="CHEBI:24875"/>
    </ligand>
</feature>
<evidence type="ECO:0000256" key="2">
    <source>
        <dbReference type="HAMAP-Rule" id="MF_00163"/>
    </source>
</evidence>
<dbReference type="PRINTS" id="PR01576">
    <property type="entry name" value="PDEFORMYLASE"/>
</dbReference>
<dbReference type="AlphaFoldDB" id="A0A291M2L6"/>
<dbReference type="GO" id="GO:0046872">
    <property type="term" value="F:metal ion binding"/>
    <property type="evidence" value="ECO:0007669"/>
    <property type="project" value="UniProtKB-KW"/>
</dbReference>
<dbReference type="KEGG" id="cmag:CBW24_15150"/>
<feature type="binding site" evidence="2">
    <location>
        <position position="94"/>
    </location>
    <ligand>
        <name>Fe cation</name>
        <dbReference type="ChEBI" id="CHEBI:24875"/>
    </ligand>
</feature>
<dbReference type="GO" id="GO:0006412">
    <property type="term" value="P:translation"/>
    <property type="evidence" value="ECO:0007669"/>
    <property type="project" value="UniProtKB-UniRule"/>
</dbReference>
<name>A0A291M2L6_9RHOB</name>
<protein>
    <recommendedName>
        <fullName evidence="2">Peptide deformylase</fullName>
        <shortName evidence="2">PDF</shortName>
        <ecNumber evidence="2">3.5.1.88</ecNumber>
    </recommendedName>
    <alternativeName>
        <fullName evidence="2">Polypeptide deformylase</fullName>
    </alternativeName>
</protein>
<feature type="binding site" evidence="2">
    <location>
        <position position="140"/>
    </location>
    <ligand>
        <name>Fe cation</name>
        <dbReference type="ChEBI" id="CHEBI:24875"/>
    </ligand>
</feature>
<dbReference type="Proteomes" id="UP000219050">
    <property type="component" value="Chromosome"/>
</dbReference>
<dbReference type="PANTHER" id="PTHR10458:SF22">
    <property type="entry name" value="PEPTIDE DEFORMYLASE"/>
    <property type="match status" value="1"/>
</dbReference>
<comment type="cofactor">
    <cofactor evidence="2">
        <name>Fe(2+)</name>
        <dbReference type="ChEBI" id="CHEBI:29033"/>
    </cofactor>
    <text evidence="2">Binds 1 Fe(2+) ion.</text>
</comment>
<keyword evidence="2" id="KW-0378">Hydrolase</keyword>
<comment type="catalytic activity">
    <reaction evidence="2">
        <text>N-terminal N-formyl-L-methionyl-[peptide] + H2O = N-terminal L-methionyl-[peptide] + formate</text>
        <dbReference type="Rhea" id="RHEA:24420"/>
        <dbReference type="Rhea" id="RHEA-COMP:10639"/>
        <dbReference type="Rhea" id="RHEA-COMP:10640"/>
        <dbReference type="ChEBI" id="CHEBI:15377"/>
        <dbReference type="ChEBI" id="CHEBI:15740"/>
        <dbReference type="ChEBI" id="CHEBI:49298"/>
        <dbReference type="ChEBI" id="CHEBI:64731"/>
        <dbReference type="EC" id="3.5.1.88"/>
    </reaction>
</comment>
<dbReference type="InterPro" id="IPR023635">
    <property type="entry name" value="Peptide_deformylase"/>
</dbReference>
<keyword evidence="2" id="KW-0479">Metal-binding</keyword>
<dbReference type="HAMAP" id="MF_00163">
    <property type="entry name" value="Pep_deformylase"/>
    <property type="match status" value="1"/>
</dbReference>
<comment type="function">
    <text evidence="2">Removes the formyl group from the N-terminal Met of newly synthesized proteins. Requires at least a dipeptide for an efficient rate of reaction. N-terminal L-methionine is a prerequisite for activity but the enzyme has broad specificity at other positions.</text>
</comment>
<dbReference type="EC" id="3.5.1.88" evidence="2"/>
<reference evidence="3 4" key="1">
    <citation type="submission" date="2017-05" db="EMBL/GenBank/DDBJ databases">
        <title>Comparative genomic and metabolic analysis of manganese-oxidizing mechanisms in Celeribater manganoxidans DY25T: its adaption to the environment of polymetallic nodule.</title>
        <authorList>
            <person name="Wang X."/>
        </authorList>
    </citation>
    <scope>NUCLEOTIDE SEQUENCE [LARGE SCALE GENOMIC DNA]</scope>
    <source>
        <strain evidence="3 4">DY25</strain>
    </source>
</reference>
<dbReference type="EMBL" id="CP021404">
    <property type="protein sequence ID" value="ATI43211.1"/>
    <property type="molecule type" value="Genomic_DNA"/>
</dbReference>
<dbReference type="SUPFAM" id="SSF56420">
    <property type="entry name" value="Peptide deformylase"/>
    <property type="match status" value="1"/>
</dbReference>
<proteinExistence type="inferred from homology"/>
<dbReference type="CDD" id="cd00487">
    <property type="entry name" value="Pep_deformylase"/>
    <property type="match status" value="1"/>
</dbReference>
<dbReference type="NCBIfam" id="NF001159">
    <property type="entry name" value="PRK00150.1-3"/>
    <property type="match status" value="1"/>
</dbReference>
<comment type="similarity">
    <text evidence="1 2">Belongs to the polypeptide deformylase family.</text>
</comment>
<gene>
    <name evidence="2" type="primary">def</name>
    <name evidence="3" type="ORF">CBW24_15150</name>
</gene>
<evidence type="ECO:0000256" key="1">
    <source>
        <dbReference type="ARBA" id="ARBA00010759"/>
    </source>
</evidence>
<feature type="active site" evidence="2">
    <location>
        <position position="137"/>
    </location>
</feature>
<dbReference type="NCBIfam" id="TIGR00079">
    <property type="entry name" value="pept_deformyl"/>
    <property type="match status" value="1"/>
</dbReference>
<dbReference type="GO" id="GO:0042586">
    <property type="term" value="F:peptide deformylase activity"/>
    <property type="evidence" value="ECO:0007669"/>
    <property type="project" value="UniProtKB-UniRule"/>
</dbReference>
<dbReference type="InterPro" id="IPR036821">
    <property type="entry name" value="Peptide_deformylase_sf"/>
</dbReference>
<dbReference type="Gene3D" id="3.90.45.10">
    <property type="entry name" value="Peptide deformylase"/>
    <property type="match status" value="1"/>
</dbReference>
<dbReference type="PANTHER" id="PTHR10458">
    <property type="entry name" value="PEPTIDE DEFORMYLASE"/>
    <property type="match status" value="1"/>
</dbReference>
<keyword evidence="4" id="KW-1185">Reference proteome</keyword>
<evidence type="ECO:0000313" key="3">
    <source>
        <dbReference type="EMBL" id="ATI43211.1"/>
    </source>
</evidence>
<keyword evidence="2" id="KW-0648">Protein biosynthesis</keyword>
<accession>A0A291M2L6</accession>
<dbReference type="PIRSF" id="PIRSF004749">
    <property type="entry name" value="Pep_def"/>
    <property type="match status" value="1"/>
</dbReference>